<dbReference type="GO" id="GO:0006508">
    <property type="term" value="P:proteolysis"/>
    <property type="evidence" value="ECO:0007669"/>
    <property type="project" value="UniProtKB-KW"/>
</dbReference>
<evidence type="ECO:0000256" key="1">
    <source>
        <dbReference type="ARBA" id="ARBA00022670"/>
    </source>
</evidence>
<keyword evidence="1 3" id="KW-0645">Protease</keyword>
<accession>A0A2H5YA52</accession>
<dbReference type="Proteomes" id="UP000236642">
    <property type="component" value="Unassembled WGS sequence"/>
</dbReference>
<sequence>MGALVEQVIPDVVQVWNSRGGFGAGLIWRPGIVITSAHLLAPGAHRVILWTGEALPAEVVEVDREIDLAALRLPRPEGRAIPVREPATLPVGSLLLALGHPWGERYAVSLGVFGGWVLARTRGPRGTLRLLRTDAILAPGNSGGPLLDMGGRVVGISGMVVGGDQSLAVPADLAEAFVQKVSR</sequence>
<keyword evidence="2" id="KW-0378">Hydrolase</keyword>
<dbReference type="EMBL" id="BEHY01000159">
    <property type="protein sequence ID" value="GBD10321.1"/>
    <property type="molecule type" value="Genomic_DNA"/>
</dbReference>
<dbReference type="AlphaFoldDB" id="A0A2H5YA52"/>
<protein>
    <submittedName>
        <fullName evidence="3">Serine protease HhoA</fullName>
    </submittedName>
</protein>
<dbReference type="PANTHER" id="PTHR43343:SF3">
    <property type="entry name" value="PROTEASE DO-LIKE 8, CHLOROPLASTIC"/>
    <property type="match status" value="1"/>
</dbReference>
<dbReference type="InterPro" id="IPR009003">
    <property type="entry name" value="Peptidase_S1_PA"/>
</dbReference>
<name>A0A2H5YA52_9CHLR</name>
<evidence type="ECO:0000313" key="4">
    <source>
        <dbReference type="Proteomes" id="UP000236642"/>
    </source>
</evidence>
<dbReference type="PANTHER" id="PTHR43343">
    <property type="entry name" value="PEPTIDASE S12"/>
    <property type="match status" value="1"/>
</dbReference>
<dbReference type="Gene3D" id="2.40.10.120">
    <property type="match status" value="1"/>
</dbReference>
<evidence type="ECO:0000256" key="2">
    <source>
        <dbReference type="ARBA" id="ARBA00022801"/>
    </source>
</evidence>
<proteinExistence type="predicted"/>
<organism evidence="3 4">
    <name type="scientific">Candidatus Thermoflexus japonica</name>
    <dbReference type="NCBI Taxonomy" id="2035417"/>
    <lineage>
        <taxon>Bacteria</taxon>
        <taxon>Bacillati</taxon>
        <taxon>Chloroflexota</taxon>
        <taxon>Thermoflexia</taxon>
        <taxon>Thermoflexales</taxon>
        <taxon>Thermoflexaceae</taxon>
        <taxon>Thermoflexus</taxon>
    </lineage>
</organism>
<evidence type="ECO:0000313" key="3">
    <source>
        <dbReference type="EMBL" id="GBD10321.1"/>
    </source>
</evidence>
<dbReference type="InterPro" id="IPR001940">
    <property type="entry name" value="Peptidase_S1C"/>
</dbReference>
<comment type="caution">
    <text evidence="3">The sequence shown here is derived from an EMBL/GenBank/DDBJ whole genome shotgun (WGS) entry which is preliminary data.</text>
</comment>
<reference evidence="4" key="1">
    <citation type="submission" date="2017-09" db="EMBL/GenBank/DDBJ databases">
        <title>Metaegenomics of thermophilic ammonia-oxidizing enrichment culture.</title>
        <authorList>
            <person name="Kato S."/>
            <person name="Suzuki K."/>
        </authorList>
    </citation>
    <scope>NUCLEOTIDE SEQUENCE [LARGE SCALE GENOMIC DNA]</scope>
</reference>
<gene>
    <name evidence="3" type="primary">hhoA_2</name>
    <name evidence="3" type="ORF">HRbin22_02589</name>
</gene>
<dbReference type="InterPro" id="IPR051201">
    <property type="entry name" value="Chloro_Bact_Ser_Proteases"/>
</dbReference>
<dbReference type="GO" id="GO:0004252">
    <property type="term" value="F:serine-type endopeptidase activity"/>
    <property type="evidence" value="ECO:0007669"/>
    <property type="project" value="InterPro"/>
</dbReference>
<dbReference type="PRINTS" id="PR00834">
    <property type="entry name" value="PROTEASES2C"/>
</dbReference>
<dbReference type="SUPFAM" id="SSF50494">
    <property type="entry name" value="Trypsin-like serine proteases"/>
    <property type="match status" value="1"/>
</dbReference>
<dbReference type="Pfam" id="PF13365">
    <property type="entry name" value="Trypsin_2"/>
    <property type="match status" value="1"/>
</dbReference>